<evidence type="ECO:0000256" key="7">
    <source>
        <dbReference type="ARBA" id="ARBA00024910"/>
    </source>
</evidence>
<dbReference type="GO" id="GO:0030428">
    <property type="term" value="C:cell septum"/>
    <property type="evidence" value="ECO:0007669"/>
    <property type="project" value="TreeGrafter"/>
</dbReference>
<reference evidence="10 11" key="1">
    <citation type="submission" date="2020-08" db="EMBL/GenBank/DDBJ databases">
        <title>Genomic Encyclopedia of Type Strains, Phase IV (KMG-IV): sequencing the most valuable type-strain genomes for metagenomic binning, comparative biology and taxonomic classification.</title>
        <authorList>
            <person name="Goeker M."/>
        </authorList>
    </citation>
    <scope>NUCLEOTIDE SEQUENCE [LARGE SCALE GENOMIC DNA]</scope>
    <source>
        <strain evidence="10 11">DSM 25966</strain>
    </source>
</reference>
<evidence type="ECO:0000256" key="2">
    <source>
        <dbReference type="ARBA" id="ARBA00015195"/>
    </source>
</evidence>
<evidence type="ECO:0000313" key="10">
    <source>
        <dbReference type="EMBL" id="MBB3932029.1"/>
    </source>
</evidence>
<keyword evidence="4 10" id="KW-0132">Cell division</keyword>
<comment type="function">
    <text evidence="7">Activator of cell division through the inhibition of FtsZ GTPase activity, therefore promoting FtsZ assembly into bundles of protofilaments necessary for the formation of the division Z ring. It is recruited early at mid-cell but it is not essential for cell division.</text>
</comment>
<evidence type="ECO:0000256" key="9">
    <source>
        <dbReference type="ARBA" id="ARBA00033158"/>
    </source>
</evidence>
<evidence type="ECO:0000313" key="11">
    <source>
        <dbReference type="Proteomes" id="UP000553963"/>
    </source>
</evidence>
<dbReference type="GO" id="GO:0005829">
    <property type="term" value="C:cytosol"/>
    <property type="evidence" value="ECO:0007669"/>
    <property type="project" value="TreeGrafter"/>
</dbReference>
<dbReference type="AlphaFoldDB" id="A0A840AP14"/>
<keyword evidence="3" id="KW-0963">Cytoplasm</keyword>
<dbReference type="GO" id="GO:0000921">
    <property type="term" value="P:septin ring assembly"/>
    <property type="evidence" value="ECO:0007669"/>
    <property type="project" value="TreeGrafter"/>
</dbReference>
<comment type="subcellular location">
    <subcellularLocation>
        <location evidence="1">Cytoplasm</location>
    </subcellularLocation>
</comment>
<gene>
    <name evidence="10" type="ORF">GGR25_003087</name>
</gene>
<dbReference type="Gene3D" id="3.30.160.880">
    <property type="entry name" value="Cell division protein ZapA protomer, N-terminal domain"/>
    <property type="match status" value="1"/>
</dbReference>
<dbReference type="InterPro" id="IPR042233">
    <property type="entry name" value="Cell_div_ZapA_N"/>
</dbReference>
<evidence type="ECO:0000256" key="6">
    <source>
        <dbReference type="ARBA" id="ARBA00023306"/>
    </source>
</evidence>
<sequence>MAQVNITINGKVYRMACDDGQEAHLESLAARLNEIIEQLRGSFGEIGDQRLIVMSALTMGDELAEAHRRIRRLETEIAGINETKSAVIARFEEAEAGFARAIDHVAGRIEGMTQKLRDGGG</sequence>
<proteinExistence type="predicted"/>
<dbReference type="PANTHER" id="PTHR34981">
    <property type="entry name" value="CELL DIVISION PROTEIN ZAPA"/>
    <property type="match status" value="1"/>
</dbReference>
<organism evidence="10 11">
    <name type="scientific">Kaistia hirudinis</name>
    <dbReference type="NCBI Taxonomy" id="1293440"/>
    <lineage>
        <taxon>Bacteria</taxon>
        <taxon>Pseudomonadati</taxon>
        <taxon>Pseudomonadota</taxon>
        <taxon>Alphaproteobacteria</taxon>
        <taxon>Hyphomicrobiales</taxon>
        <taxon>Kaistiaceae</taxon>
        <taxon>Kaistia</taxon>
    </lineage>
</organism>
<keyword evidence="6" id="KW-0131">Cell cycle</keyword>
<dbReference type="RefSeq" id="WP_183399704.1">
    <property type="nucleotide sequence ID" value="NZ_JACIDS010000004.1"/>
</dbReference>
<accession>A0A840AP14</accession>
<comment type="caution">
    <text evidence="10">The sequence shown here is derived from an EMBL/GenBank/DDBJ whole genome shotgun (WGS) entry which is preliminary data.</text>
</comment>
<evidence type="ECO:0000256" key="5">
    <source>
        <dbReference type="ARBA" id="ARBA00023210"/>
    </source>
</evidence>
<dbReference type="InterPro" id="IPR007838">
    <property type="entry name" value="Cell_div_ZapA-like"/>
</dbReference>
<evidence type="ECO:0000256" key="8">
    <source>
        <dbReference type="ARBA" id="ARBA00026068"/>
    </source>
</evidence>
<dbReference type="EMBL" id="JACIDS010000004">
    <property type="protein sequence ID" value="MBB3932029.1"/>
    <property type="molecule type" value="Genomic_DNA"/>
</dbReference>
<dbReference type="GO" id="GO:0043093">
    <property type="term" value="P:FtsZ-dependent cytokinesis"/>
    <property type="evidence" value="ECO:0007669"/>
    <property type="project" value="TreeGrafter"/>
</dbReference>
<dbReference type="GO" id="GO:0000917">
    <property type="term" value="P:division septum assembly"/>
    <property type="evidence" value="ECO:0007669"/>
    <property type="project" value="UniProtKB-KW"/>
</dbReference>
<evidence type="ECO:0000256" key="3">
    <source>
        <dbReference type="ARBA" id="ARBA00022490"/>
    </source>
</evidence>
<keyword evidence="5" id="KW-0717">Septation</keyword>
<dbReference type="SUPFAM" id="SSF102829">
    <property type="entry name" value="Cell division protein ZapA-like"/>
    <property type="match status" value="1"/>
</dbReference>
<evidence type="ECO:0000256" key="1">
    <source>
        <dbReference type="ARBA" id="ARBA00004496"/>
    </source>
</evidence>
<dbReference type="PANTHER" id="PTHR34981:SF1">
    <property type="entry name" value="CELL DIVISION PROTEIN ZAPA"/>
    <property type="match status" value="1"/>
</dbReference>
<comment type="subunit">
    <text evidence="8">Homodimer. Interacts with FtsZ.</text>
</comment>
<dbReference type="Proteomes" id="UP000553963">
    <property type="component" value="Unassembled WGS sequence"/>
</dbReference>
<name>A0A840AP14_9HYPH</name>
<dbReference type="Pfam" id="PF05164">
    <property type="entry name" value="ZapA"/>
    <property type="match status" value="1"/>
</dbReference>
<dbReference type="GO" id="GO:0032153">
    <property type="term" value="C:cell division site"/>
    <property type="evidence" value="ECO:0007669"/>
    <property type="project" value="TreeGrafter"/>
</dbReference>
<protein>
    <recommendedName>
        <fullName evidence="2">Cell division protein ZapA</fullName>
    </recommendedName>
    <alternativeName>
        <fullName evidence="9">Z ring-associated protein ZapA</fullName>
    </alternativeName>
</protein>
<keyword evidence="11" id="KW-1185">Reference proteome</keyword>
<dbReference type="InterPro" id="IPR036192">
    <property type="entry name" value="Cell_div_ZapA-like_sf"/>
</dbReference>
<evidence type="ECO:0000256" key="4">
    <source>
        <dbReference type="ARBA" id="ARBA00022618"/>
    </source>
</evidence>